<proteinExistence type="predicted"/>
<feature type="compositionally biased region" description="Polar residues" evidence="1">
    <location>
        <begin position="229"/>
        <end position="246"/>
    </location>
</feature>
<name>A0ABQ9XP03_9EUKA</name>
<sequence>MTFTYDASFAPDAYAPSRSFLAIRSDTLTHNVPIIAYPRYTHLLFPPIISFGVVKKNQSYEKSFVFESQHNLTYDFQIETNHLSPFITISQKSGIIPTTGSITVTLKLTTPEDLSEVTNKLGVFSIKGSAIRSQTCTLLCDAGNAKTDSTFSTASSVLSVLPLTKLSSTYKRSIRSMTEKRSKDSTTSQYMSASGTNTSSYNTRSFSLSFSLQTDSLNLSDDSFLSTFETSKTSEQEQTATGSDMSNVEKKHSKHSERRRGHHRHRQSSKSRKKDGKSSHSKSTKKRSSQTTRRGHSGSDLTSSAGFSDSAFSSLLDTKRTSYQDSSFTTDLSSLVSESTDSLELSSMTLPSFSDLTTQPLSSTSMGFSSGISSSFLTSSYLHQAFKTDQSSSGTNTTDGSLLNTTTTGQSSKMTLSTIGSASMTSTSGQSNTRPTSTQSTPLSSHPSSSFISSFEFLQSISSQPTSTKSSPSTPSNHSSHDTPTTTTPSLLSSFLQQTTSLSTLSTPHSSSALHPSTSASRFTSSHTSSSAPSSGLHPSSSSSRFPSSHTSSSVPSSMIPTTSASGTRTESTGSSSYHHTRSSHSTSKSHSSDPTDPNDKHLVVLSANNKAKLTVRVLETPPEPAPVEKPVQKRLRLPLLGNGEWKPVVMSVQDACHRLYALNFRSLQIGSCVFLSNLPVFLRRDVVLNIVRRFGQVEGIVDDADVPCCCFVQMQTVGNAFRLLGALQTGRIHSLTFEAHYLGTVDEEPQPVE</sequence>
<dbReference type="SUPFAM" id="SSF54928">
    <property type="entry name" value="RNA-binding domain, RBD"/>
    <property type="match status" value="1"/>
</dbReference>
<evidence type="ECO:0000256" key="1">
    <source>
        <dbReference type="SAM" id="MobiDB-lite"/>
    </source>
</evidence>
<feature type="region of interest" description="Disordered" evidence="1">
    <location>
        <begin position="229"/>
        <end position="304"/>
    </location>
</feature>
<reference evidence="2 3" key="1">
    <citation type="journal article" date="2022" name="bioRxiv">
        <title>Genomics of Preaxostyla Flagellates Illuminates Evolutionary Transitions and the Path Towards Mitochondrial Loss.</title>
        <authorList>
            <person name="Novak L.V.F."/>
            <person name="Treitli S.C."/>
            <person name="Pyrih J."/>
            <person name="Halakuc P."/>
            <person name="Pipaliya S.V."/>
            <person name="Vacek V."/>
            <person name="Brzon O."/>
            <person name="Soukal P."/>
            <person name="Eme L."/>
            <person name="Dacks J.B."/>
            <person name="Karnkowska A."/>
            <person name="Elias M."/>
            <person name="Hampl V."/>
        </authorList>
    </citation>
    <scope>NUCLEOTIDE SEQUENCE [LARGE SCALE GENOMIC DNA]</scope>
    <source>
        <strain evidence="2">NAU3</strain>
        <tissue evidence="2">Gut</tissue>
    </source>
</reference>
<keyword evidence="3" id="KW-1185">Reference proteome</keyword>
<feature type="region of interest" description="Disordered" evidence="1">
    <location>
        <begin position="462"/>
        <end position="602"/>
    </location>
</feature>
<evidence type="ECO:0008006" key="4">
    <source>
        <dbReference type="Google" id="ProtNLM"/>
    </source>
</evidence>
<evidence type="ECO:0000313" key="2">
    <source>
        <dbReference type="EMBL" id="KAK2953761.1"/>
    </source>
</evidence>
<comment type="caution">
    <text evidence="2">The sequence shown here is derived from an EMBL/GenBank/DDBJ whole genome shotgun (WGS) entry which is preliminary data.</text>
</comment>
<dbReference type="CDD" id="cd00590">
    <property type="entry name" value="RRM_SF"/>
    <property type="match status" value="1"/>
</dbReference>
<gene>
    <name evidence="2" type="ORF">BLNAU_11318</name>
</gene>
<dbReference type="Proteomes" id="UP001281761">
    <property type="component" value="Unassembled WGS sequence"/>
</dbReference>
<protein>
    <recommendedName>
        <fullName evidence="4">RRM domain-containing protein</fullName>
    </recommendedName>
</protein>
<feature type="compositionally biased region" description="Polar residues" evidence="1">
    <location>
        <begin position="185"/>
        <end position="200"/>
    </location>
</feature>
<feature type="region of interest" description="Disordered" evidence="1">
    <location>
        <begin position="389"/>
        <end position="450"/>
    </location>
</feature>
<feature type="compositionally biased region" description="Polar residues" evidence="1">
    <location>
        <begin position="410"/>
        <end position="434"/>
    </location>
</feature>
<feature type="compositionally biased region" description="Basic residues" evidence="1">
    <location>
        <begin position="251"/>
        <end position="296"/>
    </location>
</feature>
<feature type="compositionally biased region" description="Basic and acidic residues" evidence="1">
    <location>
        <begin position="591"/>
        <end position="602"/>
    </location>
</feature>
<feature type="compositionally biased region" description="Low complexity" evidence="1">
    <location>
        <begin position="394"/>
        <end position="409"/>
    </location>
</feature>
<organism evidence="2 3">
    <name type="scientific">Blattamonas nauphoetae</name>
    <dbReference type="NCBI Taxonomy" id="2049346"/>
    <lineage>
        <taxon>Eukaryota</taxon>
        <taxon>Metamonada</taxon>
        <taxon>Preaxostyla</taxon>
        <taxon>Oxymonadida</taxon>
        <taxon>Blattamonas</taxon>
    </lineage>
</organism>
<accession>A0ABQ9XP03</accession>
<dbReference type="InterPro" id="IPR035979">
    <property type="entry name" value="RBD_domain_sf"/>
</dbReference>
<feature type="compositionally biased region" description="Low complexity" evidence="1">
    <location>
        <begin position="462"/>
        <end position="590"/>
    </location>
</feature>
<evidence type="ECO:0000313" key="3">
    <source>
        <dbReference type="Proteomes" id="UP001281761"/>
    </source>
</evidence>
<feature type="compositionally biased region" description="Low complexity" evidence="1">
    <location>
        <begin position="435"/>
        <end position="450"/>
    </location>
</feature>
<dbReference type="EMBL" id="JARBJD010000087">
    <property type="protein sequence ID" value="KAK2953761.1"/>
    <property type="molecule type" value="Genomic_DNA"/>
</dbReference>
<feature type="region of interest" description="Disordered" evidence="1">
    <location>
        <begin position="173"/>
        <end position="200"/>
    </location>
</feature>